<feature type="coiled-coil region" evidence="1">
    <location>
        <begin position="240"/>
        <end position="267"/>
    </location>
</feature>
<feature type="compositionally biased region" description="Polar residues" evidence="2">
    <location>
        <begin position="706"/>
        <end position="716"/>
    </location>
</feature>
<accession>A0A830HPQ5</accession>
<feature type="compositionally biased region" description="Low complexity" evidence="2">
    <location>
        <begin position="83"/>
        <end position="98"/>
    </location>
</feature>
<evidence type="ECO:0000313" key="4">
    <source>
        <dbReference type="Proteomes" id="UP000660262"/>
    </source>
</evidence>
<feature type="compositionally biased region" description="Pro residues" evidence="2">
    <location>
        <begin position="34"/>
        <end position="63"/>
    </location>
</feature>
<proteinExistence type="predicted"/>
<feature type="region of interest" description="Disordered" evidence="2">
    <location>
        <begin position="371"/>
        <end position="404"/>
    </location>
</feature>
<feature type="region of interest" description="Disordered" evidence="2">
    <location>
        <begin position="138"/>
        <end position="172"/>
    </location>
</feature>
<evidence type="ECO:0000256" key="1">
    <source>
        <dbReference type="SAM" id="Coils"/>
    </source>
</evidence>
<keyword evidence="4" id="KW-1185">Reference proteome</keyword>
<comment type="caution">
    <text evidence="3">The sequence shown here is derived from an EMBL/GenBank/DDBJ whole genome shotgun (WGS) entry which is preliminary data.</text>
</comment>
<feature type="coiled-coil region" evidence="1">
    <location>
        <begin position="185"/>
        <end position="212"/>
    </location>
</feature>
<feature type="region of interest" description="Disordered" evidence="2">
    <location>
        <begin position="1"/>
        <end position="124"/>
    </location>
</feature>
<feature type="region of interest" description="Disordered" evidence="2">
    <location>
        <begin position="693"/>
        <end position="716"/>
    </location>
</feature>
<reference evidence="3" key="1">
    <citation type="submission" date="2020-10" db="EMBL/GenBank/DDBJ databases">
        <title>Unveiling of a novel bifunctional photoreceptor, Dualchrome1, isolated from a cosmopolitan green alga.</title>
        <authorList>
            <person name="Suzuki S."/>
            <person name="Kawachi M."/>
        </authorList>
    </citation>
    <scope>NUCLEOTIDE SEQUENCE</scope>
    <source>
        <strain evidence="3">NIES 2893</strain>
    </source>
</reference>
<feature type="compositionally biased region" description="Low complexity" evidence="2">
    <location>
        <begin position="141"/>
        <end position="168"/>
    </location>
</feature>
<dbReference type="AlphaFoldDB" id="A0A830HPQ5"/>
<dbReference type="EMBL" id="BNJQ01000021">
    <property type="protein sequence ID" value="GHP08645.1"/>
    <property type="molecule type" value="Genomic_DNA"/>
</dbReference>
<feature type="region of interest" description="Disordered" evidence="2">
    <location>
        <begin position="654"/>
        <end position="680"/>
    </location>
</feature>
<evidence type="ECO:0000313" key="3">
    <source>
        <dbReference type="EMBL" id="GHP08645.1"/>
    </source>
</evidence>
<evidence type="ECO:0000256" key="2">
    <source>
        <dbReference type="SAM" id="MobiDB-lite"/>
    </source>
</evidence>
<name>A0A830HPQ5_9CHLO</name>
<gene>
    <name evidence="3" type="ORF">PPROV_000738200</name>
</gene>
<dbReference type="Proteomes" id="UP000660262">
    <property type="component" value="Unassembled WGS sequence"/>
</dbReference>
<organism evidence="3 4">
    <name type="scientific">Pycnococcus provasolii</name>
    <dbReference type="NCBI Taxonomy" id="41880"/>
    <lineage>
        <taxon>Eukaryota</taxon>
        <taxon>Viridiplantae</taxon>
        <taxon>Chlorophyta</taxon>
        <taxon>Pseudoscourfieldiophyceae</taxon>
        <taxon>Pseudoscourfieldiales</taxon>
        <taxon>Pycnococcaceae</taxon>
        <taxon>Pycnococcus</taxon>
    </lineage>
</organism>
<protein>
    <submittedName>
        <fullName evidence="3">Uncharacterized protein</fullName>
    </submittedName>
</protein>
<feature type="compositionally biased region" description="Basic and acidic residues" evidence="2">
    <location>
        <begin position="376"/>
        <end position="388"/>
    </location>
</feature>
<sequence length="716" mass="78245">MADHGAPVSVEEPHDEEQPDGSNNAALAASSLSAPPPLDVTNEPPPPPPVDAAADHPPPPPPLGSEEVTPRNHTHTTGNGGVSPSASSAPSPRNNAAPHGRSPSRTALPRGTTPPPNFNNIKAIAEGAVTNKALKHLNEKSSPSPSSGFFPPLGGASSSASTSPTNASKQQQQINLTPTTFAPLAVGEKNTVAALEKRLEVLQKQLSTVLSQAKHEQLRTEQFDAALVVAHARNINPDIIEKQSKHIKDLKARLDEATHQADSEDARTQIYEHMAVRVRGEIDILLSALEMRRKQRDHSVSLTRDTEAMEMHLNLATKSERKRAENFFMEVRSERELHNKELNRRREQLADIRDAIKLARDERERKLNPVDETGEVEARHKREQERLRSKVAARMQRDAQNTATGKLEDEVTKLMVLTGAQTSAELVHRFQTRHERIADARARVLEAQASVSEREAAERTWRDDLQSIEARGFVGGESSRRALEEKEKECGEVEAQVALNHESLSERKTMVASAVSGIAGFVDRITGMLKRTSEEGSASDGYAALAADVEAARELARKGNLSDSELVAKAANALNSCVTRVHMLAQKVSDKKASRGGGRRASQDISDGYAVVSRDRVAELMGYNDGSIRDSEDGLQDFENTPYRLIAGIDSIPVSRAGGLRTPHESSGPPSPTNEDDDFLLSRSHVKKLAEEKMARAEKDRKRYRSLQSKARNISP</sequence>
<keyword evidence="1" id="KW-0175">Coiled coil</keyword>